<evidence type="ECO:0000256" key="5">
    <source>
        <dbReference type="ARBA" id="ARBA00022846"/>
    </source>
</evidence>
<keyword evidence="13" id="KW-1185">Reference proteome</keyword>
<evidence type="ECO:0000313" key="13">
    <source>
        <dbReference type="Proteomes" id="UP000325440"/>
    </source>
</evidence>
<evidence type="ECO:0000256" key="2">
    <source>
        <dbReference type="ARBA" id="ARBA00008222"/>
    </source>
</evidence>
<keyword evidence="5" id="KW-0282">Flagellum</keyword>
<feature type="compositionally biased region" description="Basic residues" evidence="11">
    <location>
        <begin position="294"/>
        <end position="313"/>
    </location>
</feature>
<dbReference type="InterPro" id="IPR000048">
    <property type="entry name" value="IQ_motif_EF-hand-BS"/>
</dbReference>
<reference evidence="12 13" key="1">
    <citation type="submission" date="2019-08" db="EMBL/GenBank/DDBJ databases">
        <authorList>
            <person name="Alioto T."/>
            <person name="Alioto T."/>
            <person name="Gomez Garrido J."/>
        </authorList>
    </citation>
    <scope>NUCLEOTIDE SEQUENCE [LARGE SCALE GENOMIC DNA]</scope>
</reference>
<dbReference type="GO" id="GO:0005737">
    <property type="term" value="C:cytoplasm"/>
    <property type="evidence" value="ECO:0007669"/>
    <property type="project" value="TreeGrafter"/>
</dbReference>
<organism evidence="12 13">
    <name type="scientific">Cinara cedri</name>
    <dbReference type="NCBI Taxonomy" id="506608"/>
    <lineage>
        <taxon>Eukaryota</taxon>
        <taxon>Metazoa</taxon>
        <taxon>Ecdysozoa</taxon>
        <taxon>Arthropoda</taxon>
        <taxon>Hexapoda</taxon>
        <taxon>Insecta</taxon>
        <taxon>Pterygota</taxon>
        <taxon>Neoptera</taxon>
        <taxon>Paraneoptera</taxon>
        <taxon>Hemiptera</taxon>
        <taxon>Sternorrhyncha</taxon>
        <taxon>Aphidomorpha</taxon>
        <taxon>Aphidoidea</taxon>
        <taxon>Aphididae</taxon>
        <taxon>Lachninae</taxon>
        <taxon>Cinara</taxon>
    </lineage>
</organism>
<proteinExistence type="inferred from homology"/>
<dbReference type="PANTHER" id="PTHR14871">
    <property type="entry name" value="DYNEIN REGULATORY COMPLEX PROTEIN 9"/>
    <property type="match status" value="1"/>
</dbReference>
<dbReference type="SMART" id="SM00015">
    <property type="entry name" value="IQ"/>
    <property type="match status" value="1"/>
</dbReference>
<evidence type="ECO:0000256" key="7">
    <source>
        <dbReference type="ARBA" id="ARBA00023212"/>
    </source>
</evidence>
<dbReference type="Gene3D" id="1.20.5.190">
    <property type="match status" value="1"/>
</dbReference>
<dbReference type="PANTHER" id="PTHR14871:SF1">
    <property type="entry name" value="DYNEIN REGULATORY COMPLEX PROTEIN 9"/>
    <property type="match status" value="1"/>
</dbReference>
<evidence type="ECO:0000256" key="11">
    <source>
        <dbReference type="SAM" id="MobiDB-lite"/>
    </source>
</evidence>
<feature type="coiled-coil region" evidence="10">
    <location>
        <begin position="92"/>
        <end position="119"/>
    </location>
</feature>
<evidence type="ECO:0000256" key="10">
    <source>
        <dbReference type="SAM" id="Coils"/>
    </source>
</evidence>
<keyword evidence="10" id="KW-0175">Coiled coil</keyword>
<dbReference type="GO" id="GO:0044782">
    <property type="term" value="P:cilium organization"/>
    <property type="evidence" value="ECO:0007669"/>
    <property type="project" value="TreeGrafter"/>
</dbReference>
<keyword evidence="6" id="KW-0969">Cilium</keyword>
<protein>
    <recommendedName>
        <fullName evidence="3">Dynein regulatory complex protein 9</fullName>
    </recommendedName>
    <alternativeName>
        <fullName evidence="9">IQ domain-containing protein G</fullName>
    </alternativeName>
</protein>
<comment type="similarity">
    <text evidence="2">Belongs to the DRC9 family.</text>
</comment>
<dbReference type="PROSITE" id="PS50096">
    <property type="entry name" value="IQ"/>
    <property type="match status" value="1"/>
</dbReference>
<evidence type="ECO:0000256" key="3">
    <source>
        <dbReference type="ARBA" id="ARBA00013738"/>
    </source>
</evidence>
<keyword evidence="7" id="KW-0206">Cytoskeleton</keyword>
<name>A0A5E4N766_9HEMI</name>
<evidence type="ECO:0000313" key="12">
    <source>
        <dbReference type="EMBL" id="VVC37424.1"/>
    </source>
</evidence>
<sequence>MNQNLNDLTPINIKKFSDVFEKTLLEISILESLYGSCDFIEYLKNVFQTSIEDLHNFGTLNTLAVVSDDNLTEWKAEKNEQTLEEQHCCSNDQEFLQEYESFEKKMQILKREKKDIDSVIEKCTEIGERTIIRKETEKNYVDKWEKARVENFKFKFKAKELELQRKITKLQEELETEKIVDTQYEQFLKYSINELEKQIEYWEYKYKTDIMEIDEKLKNLMIILNEKTRKIDSLEKTYNERQIIIEEHVLNKRKLEELKKLNEHREKMATKIQAWWRGIMVRRRLGPYKNLLGPRKKSLKKPLVNKKKKTKGK</sequence>
<dbReference type="InterPro" id="IPR042618">
    <property type="entry name" value="IQCG"/>
</dbReference>
<keyword evidence="4" id="KW-0963">Cytoplasm</keyword>
<comment type="subcellular location">
    <subcellularLocation>
        <location evidence="1">Cytoplasm</location>
        <location evidence="1">Cytoskeleton</location>
        <location evidence="1">Flagellum axoneme</location>
    </subcellularLocation>
</comment>
<evidence type="ECO:0000256" key="8">
    <source>
        <dbReference type="ARBA" id="ARBA00023273"/>
    </source>
</evidence>
<gene>
    <name evidence="12" type="ORF">CINCED_3A016441</name>
</gene>
<dbReference type="GO" id="GO:0031514">
    <property type="term" value="C:motile cilium"/>
    <property type="evidence" value="ECO:0007669"/>
    <property type="project" value="TreeGrafter"/>
</dbReference>
<evidence type="ECO:0000256" key="6">
    <source>
        <dbReference type="ARBA" id="ARBA00023069"/>
    </source>
</evidence>
<evidence type="ECO:0000256" key="4">
    <source>
        <dbReference type="ARBA" id="ARBA00022490"/>
    </source>
</evidence>
<evidence type="ECO:0000256" key="9">
    <source>
        <dbReference type="ARBA" id="ARBA00032183"/>
    </source>
</evidence>
<dbReference type="Pfam" id="PF00612">
    <property type="entry name" value="IQ"/>
    <property type="match status" value="1"/>
</dbReference>
<feature type="coiled-coil region" evidence="10">
    <location>
        <begin position="217"/>
        <end position="271"/>
    </location>
</feature>
<dbReference type="EMBL" id="CABPRJ010001447">
    <property type="protein sequence ID" value="VVC37424.1"/>
    <property type="molecule type" value="Genomic_DNA"/>
</dbReference>
<accession>A0A5E4N766</accession>
<keyword evidence="8" id="KW-0966">Cell projection</keyword>
<dbReference type="Proteomes" id="UP000325440">
    <property type="component" value="Unassembled WGS sequence"/>
</dbReference>
<dbReference type="AlphaFoldDB" id="A0A5E4N766"/>
<feature type="region of interest" description="Disordered" evidence="11">
    <location>
        <begin position="293"/>
        <end position="313"/>
    </location>
</feature>
<dbReference type="CDD" id="cd23766">
    <property type="entry name" value="IQCG"/>
    <property type="match status" value="1"/>
</dbReference>
<evidence type="ECO:0000256" key="1">
    <source>
        <dbReference type="ARBA" id="ARBA00004611"/>
    </source>
</evidence>
<dbReference type="OrthoDB" id="10254713at2759"/>